<dbReference type="EMBL" id="JBHMAU010000075">
    <property type="protein sequence ID" value="MFB9777314.1"/>
    <property type="molecule type" value="Genomic_DNA"/>
</dbReference>
<feature type="domain" description="HTH cro/C1-type" evidence="1">
    <location>
        <begin position="14"/>
        <end position="62"/>
    </location>
</feature>
<dbReference type="InterPro" id="IPR010982">
    <property type="entry name" value="Lambda_DNA-bd_dom_sf"/>
</dbReference>
<evidence type="ECO:0000313" key="3">
    <source>
        <dbReference type="Proteomes" id="UP001589707"/>
    </source>
</evidence>
<keyword evidence="3" id="KW-1185">Reference proteome</keyword>
<reference evidence="2 3" key="1">
    <citation type="submission" date="2024-09" db="EMBL/GenBank/DDBJ databases">
        <authorList>
            <person name="Sun Q."/>
            <person name="Mori K."/>
        </authorList>
    </citation>
    <scope>NUCLEOTIDE SEQUENCE [LARGE SCALE GENOMIC DNA]</scope>
    <source>
        <strain evidence="2 3">JCM 11683</strain>
    </source>
</reference>
<dbReference type="RefSeq" id="WP_376841237.1">
    <property type="nucleotide sequence ID" value="NZ_JBHMAU010000075.1"/>
</dbReference>
<dbReference type="Pfam" id="PF13443">
    <property type="entry name" value="HTH_26"/>
    <property type="match status" value="1"/>
</dbReference>
<proteinExistence type="predicted"/>
<evidence type="ECO:0000313" key="2">
    <source>
        <dbReference type="EMBL" id="MFB9777314.1"/>
    </source>
</evidence>
<comment type="caution">
    <text evidence="2">The sequence shown here is derived from an EMBL/GenBank/DDBJ whole genome shotgun (WGS) entry which is preliminary data.</text>
</comment>
<dbReference type="InterPro" id="IPR001387">
    <property type="entry name" value="Cro/C1-type_HTH"/>
</dbReference>
<protein>
    <submittedName>
        <fullName evidence="2">Helix-turn-helix domain-containing protein</fullName>
    </submittedName>
</protein>
<gene>
    <name evidence="2" type="ORF">ACFFN1_13040</name>
</gene>
<dbReference type="Proteomes" id="UP001589707">
    <property type="component" value="Unassembled WGS sequence"/>
</dbReference>
<name>A0ABV5X4E2_9MICO</name>
<dbReference type="CDD" id="cd00093">
    <property type="entry name" value="HTH_XRE"/>
    <property type="match status" value="1"/>
</dbReference>
<accession>A0ABV5X4E2</accession>
<organism evidence="2 3">
    <name type="scientific">Brevibacterium otitidis</name>
    <dbReference type="NCBI Taxonomy" id="53364"/>
    <lineage>
        <taxon>Bacteria</taxon>
        <taxon>Bacillati</taxon>
        <taxon>Actinomycetota</taxon>
        <taxon>Actinomycetes</taxon>
        <taxon>Micrococcales</taxon>
        <taxon>Brevibacteriaceae</taxon>
        <taxon>Brevibacterium</taxon>
    </lineage>
</organism>
<evidence type="ECO:0000259" key="1">
    <source>
        <dbReference type="Pfam" id="PF13443"/>
    </source>
</evidence>
<dbReference type="SUPFAM" id="SSF47413">
    <property type="entry name" value="lambda repressor-like DNA-binding domains"/>
    <property type="match status" value="1"/>
</dbReference>
<sequence>MTETNKQLIAANVRAELARRSISVADLARQVGMTEMSMHRRVTGKIDFRASELMEVAETVGVDGGIFFRRSPAELAAGARPGNDGREVAS</sequence>